<comment type="caution">
    <text evidence="3">The sequence shown here is derived from an EMBL/GenBank/DDBJ whole genome shotgun (WGS) entry which is preliminary data.</text>
</comment>
<dbReference type="PANTHER" id="PTHR30336:SF20">
    <property type="entry name" value="DUF218 DOMAIN-CONTAINING PROTEIN"/>
    <property type="match status" value="1"/>
</dbReference>
<keyword evidence="4" id="KW-1185">Reference proteome</keyword>
<keyword evidence="1" id="KW-1133">Transmembrane helix</keyword>
<feature type="transmembrane region" description="Helical" evidence="1">
    <location>
        <begin position="15"/>
        <end position="37"/>
    </location>
</feature>
<feature type="domain" description="DUF218" evidence="2">
    <location>
        <begin position="52"/>
        <end position="172"/>
    </location>
</feature>
<keyword evidence="1" id="KW-0812">Transmembrane</keyword>
<keyword evidence="1" id="KW-0472">Membrane</keyword>
<evidence type="ECO:0000313" key="4">
    <source>
        <dbReference type="Proteomes" id="UP001566476"/>
    </source>
</evidence>
<dbReference type="RefSeq" id="WP_370717934.1">
    <property type="nucleotide sequence ID" value="NZ_JBGGTQ010000003.1"/>
</dbReference>
<dbReference type="Gene3D" id="3.40.50.620">
    <property type="entry name" value="HUPs"/>
    <property type="match status" value="1"/>
</dbReference>
<evidence type="ECO:0000259" key="2">
    <source>
        <dbReference type="Pfam" id="PF02698"/>
    </source>
</evidence>
<dbReference type="PANTHER" id="PTHR30336">
    <property type="entry name" value="INNER MEMBRANE PROTEIN, PROBABLE PERMEASE"/>
    <property type="match status" value="1"/>
</dbReference>
<dbReference type="Proteomes" id="UP001566476">
    <property type="component" value="Unassembled WGS sequence"/>
</dbReference>
<accession>A0ABV4I2F1</accession>
<reference evidence="3 4" key="1">
    <citation type="submission" date="2024-07" db="EMBL/GenBank/DDBJ databases">
        <authorList>
            <person name="Thanompreechachai J."/>
            <person name="Duangmal K."/>
        </authorList>
    </citation>
    <scope>NUCLEOTIDE SEQUENCE [LARGE SCALE GENOMIC DNA]</scope>
    <source>
        <strain evidence="3 4">TBRC 1896</strain>
    </source>
</reference>
<dbReference type="InterPro" id="IPR014729">
    <property type="entry name" value="Rossmann-like_a/b/a_fold"/>
</dbReference>
<proteinExistence type="predicted"/>
<dbReference type="EMBL" id="JBGGTQ010000003">
    <property type="protein sequence ID" value="MEZ0491878.1"/>
    <property type="molecule type" value="Genomic_DNA"/>
</dbReference>
<evidence type="ECO:0000256" key="1">
    <source>
        <dbReference type="SAM" id="Phobius"/>
    </source>
</evidence>
<organism evidence="3 4">
    <name type="scientific">Kineococcus mangrovi</name>
    <dbReference type="NCBI Taxonomy" id="1660183"/>
    <lineage>
        <taxon>Bacteria</taxon>
        <taxon>Bacillati</taxon>
        <taxon>Actinomycetota</taxon>
        <taxon>Actinomycetes</taxon>
        <taxon>Kineosporiales</taxon>
        <taxon>Kineosporiaceae</taxon>
        <taxon>Kineococcus</taxon>
    </lineage>
</organism>
<gene>
    <name evidence="3" type="ORF">AB2L28_06455</name>
</gene>
<evidence type="ECO:0000313" key="3">
    <source>
        <dbReference type="EMBL" id="MEZ0491878.1"/>
    </source>
</evidence>
<protein>
    <submittedName>
        <fullName evidence="3">ElyC/SanA/YdcF family protein</fullName>
    </submittedName>
</protein>
<dbReference type="InterPro" id="IPR051599">
    <property type="entry name" value="Cell_Envelope_Assoc"/>
</dbReference>
<dbReference type="Pfam" id="PF02698">
    <property type="entry name" value="DUF218"/>
    <property type="match status" value="1"/>
</dbReference>
<sequence length="229" mass="24673">MRTPPEPRPEATARVLGAVLGAVVLVGISVEAVHALAAGRGFSGGRRALAPDVVVVLGCPPRPDGTVSGMQRWRTEIAARTPGEPVLVFSGYARPGSPSEAAVMAAHARDVLGVDPARLRTEETATTTWENVTRTLHDLEGARYVALASSPVHALRARRYLARLRPDLAARLVPAADYRFGERWGWKVMTAGYDLARSVGLRLPQTSDVFEASAVRTRFSWSTEGVDIR</sequence>
<name>A0ABV4I2F1_9ACTN</name>
<dbReference type="InterPro" id="IPR003848">
    <property type="entry name" value="DUF218"/>
</dbReference>